<dbReference type="EMBL" id="JAKELO010000002">
    <property type="protein sequence ID" value="MDE4907799.1"/>
    <property type="molecule type" value="Genomic_DNA"/>
</dbReference>
<dbReference type="RefSeq" id="WP_274924445.1">
    <property type="nucleotide sequence ID" value="NZ_JAKELO010000002.1"/>
</dbReference>
<dbReference type="SUPFAM" id="SSF52402">
    <property type="entry name" value="Adenine nucleotide alpha hydrolases-like"/>
    <property type="match status" value="1"/>
</dbReference>
<keyword evidence="2" id="KW-1185">Reference proteome</keyword>
<evidence type="ECO:0000313" key="2">
    <source>
        <dbReference type="Proteomes" id="UP001143747"/>
    </source>
</evidence>
<evidence type="ECO:0000313" key="1">
    <source>
        <dbReference type="EMBL" id="MDE4907799.1"/>
    </source>
</evidence>
<dbReference type="Gene3D" id="3.40.50.620">
    <property type="entry name" value="HUPs"/>
    <property type="match status" value="1"/>
</dbReference>
<sequence length="181" mass="20756">MPYYEGVIKRKFKDLVGSKYEAIQKEYSEYILSEEELRPHEIKSILLPLDFSVTEISESICELLSVYENATVTMLYITDAQIHEIIMDSLDKDAGDEFLRKKEEYGTHLLDDYENCFESRGIPCKRRMLLGNKRQDVLKLATDFDMIVLPKCYASNHPDSCDVSGDAILLAQSLAQPAIIF</sequence>
<gene>
    <name evidence="1" type="ORF">L0665_04125</name>
</gene>
<protein>
    <submittedName>
        <fullName evidence="1">Universal stress protein</fullName>
    </submittedName>
</protein>
<proteinExistence type="predicted"/>
<reference evidence="1" key="1">
    <citation type="submission" date="2022-01" db="EMBL/GenBank/DDBJ databases">
        <title>Draft genome of Methanogenium marinum DSM 15558.</title>
        <authorList>
            <person name="Chen S.-C."/>
            <person name="You Y.-T."/>
        </authorList>
    </citation>
    <scope>NUCLEOTIDE SEQUENCE</scope>
    <source>
        <strain evidence="1">DSM 15558</strain>
    </source>
</reference>
<comment type="caution">
    <text evidence="1">The sequence shown here is derived from an EMBL/GenBank/DDBJ whole genome shotgun (WGS) entry which is preliminary data.</text>
</comment>
<name>A0A9Q4KSJ9_9EURY</name>
<dbReference type="AlphaFoldDB" id="A0A9Q4KSJ9"/>
<organism evidence="1 2">
    <name type="scientific">Methanogenium marinum</name>
    <dbReference type="NCBI Taxonomy" id="348610"/>
    <lineage>
        <taxon>Archaea</taxon>
        <taxon>Methanobacteriati</taxon>
        <taxon>Methanobacteriota</taxon>
        <taxon>Stenosarchaea group</taxon>
        <taxon>Methanomicrobia</taxon>
        <taxon>Methanomicrobiales</taxon>
        <taxon>Methanomicrobiaceae</taxon>
        <taxon>Methanogenium</taxon>
    </lineage>
</organism>
<dbReference type="Proteomes" id="UP001143747">
    <property type="component" value="Unassembled WGS sequence"/>
</dbReference>
<dbReference type="InterPro" id="IPR014729">
    <property type="entry name" value="Rossmann-like_a/b/a_fold"/>
</dbReference>
<accession>A0A9Q4KSJ9</accession>